<organism evidence="1 2">
    <name type="scientific">Chryseobacterium aquifrigidense</name>
    <dbReference type="NCBI Taxonomy" id="558021"/>
    <lineage>
        <taxon>Bacteria</taxon>
        <taxon>Pseudomonadati</taxon>
        <taxon>Bacteroidota</taxon>
        <taxon>Flavobacteriia</taxon>
        <taxon>Flavobacteriales</taxon>
        <taxon>Weeksellaceae</taxon>
        <taxon>Chryseobacterium group</taxon>
        <taxon>Chryseobacterium</taxon>
    </lineage>
</organism>
<dbReference type="EMBL" id="VFPD01000001">
    <property type="protein sequence ID" value="TQM21743.1"/>
    <property type="molecule type" value="Genomic_DNA"/>
</dbReference>
<accession>A0A543EJK8</accession>
<reference evidence="1 2" key="1">
    <citation type="submission" date="2019-06" db="EMBL/GenBank/DDBJ databases">
        <title>Sorghum-associated microbial communities from plants grown in Nebraska, USA.</title>
        <authorList>
            <person name="Schachtman D."/>
        </authorList>
    </citation>
    <scope>NUCLEOTIDE SEQUENCE [LARGE SCALE GENOMIC DNA]</scope>
    <source>
        <strain evidence="1 2">110</strain>
    </source>
</reference>
<dbReference type="Proteomes" id="UP000316437">
    <property type="component" value="Unassembled WGS sequence"/>
</dbReference>
<protein>
    <submittedName>
        <fullName evidence="1">Uncharacterized protein</fullName>
    </submittedName>
</protein>
<proteinExistence type="predicted"/>
<evidence type="ECO:0000313" key="1">
    <source>
        <dbReference type="EMBL" id="TQM21743.1"/>
    </source>
</evidence>
<dbReference type="AlphaFoldDB" id="A0A543EJK8"/>
<name>A0A543EJK8_9FLAO</name>
<gene>
    <name evidence="1" type="ORF">FB551_1437</name>
</gene>
<sequence>MISPTWFLKLLFTVKQPLKNKKAAVRSVKKIRFIETFFQTNDLITAKQMLSSIMQYAVNGKDWLKKDPSVILQFHQSLCIFIREGYMISKKTKKWKVNLPSDTNFPMMKGSLSDEEYENPLLVFKRAFKKYSIKEFEYFISGIVYFSQKIYRHGPESNLVRPYIHLTKMLDAAYLILERGVQKKVITKKIK</sequence>
<comment type="caution">
    <text evidence="1">The sequence shown here is derived from an EMBL/GenBank/DDBJ whole genome shotgun (WGS) entry which is preliminary data.</text>
</comment>
<evidence type="ECO:0000313" key="2">
    <source>
        <dbReference type="Proteomes" id="UP000316437"/>
    </source>
</evidence>
<keyword evidence="2" id="KW-1185">Reference proteome</keyword>